<dbReference type="EnsemblPlants" id="AVESA.00010b.r2.5CG0864820.1">
    <property type="protein sequence ID" value="AVESA.00010b.r2.5CG0864820.1.CDS"/>
    <property type="gene ID" value="AVESA.00010b.r2.5CG0864820"/>
</dbReference>
<name>A0ACD5Y013_AVESA</name>
<reference evidence="1" key="2">
    <citation type="submission" date="2025-09" db="UniProtKB">
        <authorList>
            <consortium name="EnsemblPlants"/>
        </authorList>
    </citation>
    <scope>IDENTIFICATION</scope>
</reference>
<protein>
    <submittedName>
        <fullName evidence="1">Uncharacterized protein</fullName>
    </submittedName>
</protein>
<dbReference type="Proteomes" id="UP001732700">
    <property type="component" value="Chromosome 5C"/>
</dbReference>
<sequence length="319" mass="33889">MEDDSSLFLQWALSTLQHPHPGVLAEDGGEVPPSLREASQAASAVVPSPTELAGATKSRSSSVDTGEIGCIWSMSPNSGGTSAPISILPMSWNFGAVSAQPSSGGGGTLAAVAATLPEMVHRSQPTRRGGSAGTGPAYAQDHIMAERKRRERINQRFIELSAVIPGLKKMDKGTILSQAVRHVKELQERVRSLEAAAGASTGTSIQTVVLVKKPCVVAPGDDERSPARFSALPEIEVKLSENNVMVRVHCEDGKGLVVRVLAEAEELHLRILHSNVMPFTPSTVIITIMAKVQEGFTIKTEEIVGSLNCALDQHSSRSY</sequence>
<evidence type="ECO:0000313" key="1">
    <source>
        <dbReference type="EnsemblPlants" id="AVESA.00010b.r2.5CG0864820.1.CDS"/>
    </source>
</evidence>
<proteinExistence type="predicted"/>
<reference evidence="1" key="1">
    <citation type="submission" date="2021-05" db="EMBL/GenBank/DDBJ databases">
        <authorList>
            <person name="Scholz U."/>
            <person name="Mascher M."/>
            <person name="Fiebig A."/>
        </authorList>
    </citation>
    <scope>NUCLEOTIDE SEQUENCE [LARGE SCALE GENOMIC DNA]</scope>
</reference>
<organism evidence="1 2">
    <name type="scientific">Avena sativa</name>
    <name type="common">Oat</name>
    <dbReference type="NCBI Taxonomy" id="4498"/>
    <lineage>
        <taxon>Eukaryota</taxon>
        <taxon>Viridiplantae</taxon>
        <taxon>Streptophyta</taxon>
        <taxon>Embryophyta</taxon>
        <taxon>Tracheophyta</taxon>
        <taxon>Spermatophyta</taxon>
        <taxon>Magnoliopsida</taxon>
        <taxon>Liliopsida</taxon>
        <taxon>Poales</taxon>
        <taxon>Poaceae</taxon>
        <taxon>BOP clade</taxon>
        <taxon>Pooideae</taxon>
        <taxon>Poodae</taxon>
        <taxon>Poeae</taxon>
        <taxon>Poeae Chloroplast Group 1 (Aveneae type)</taxon>
        <taxon>Aveninae</taxon>
        <taxon>Avena</taxon>
    </lineage>
</organism>
<accession>A0ACD5Y013</accession>
<keyword evidence="2" id="KW-1185">Reference proteome</keyword>
<evidence type="ECO:0000313" key="2">
    <source>
        <dbReference type="Proteomes" id="UP001732700"/>
    </source>
</evidence>